<proteinExistence type="predicted"/>
<keyword evidence="1" id="KW-0472">Membrane</keyword>
<dbReference type="InterPro" id="IPR038901">
    <property type="entry name" value="HEXDC-like"/>
</dbReference>
<dbReference type="PANTHER" id="PTHR21040:SF12">
    <property type="entry name" value="BETA-N-ACETYLHEXOSAMINIDASE"/>
    <property type="match status" value="1"/>
</dbReference>
<name>A0A915PK95_9BILA</name>
<sequence length="424" mass="49610">MKEAMVVKIYGQGNLIRSYITLVLFMFMVLYFCITVKSNVVFEMFGNEEEANARNPFKEKIVHFDLKGAPPTLTYYEKIFPLLKQMKVNAILMEYEDMFPYWNELNILRRTISYNSTLLKAILKLASNNNLEVIPLLQTFGHMEFVLKHSKYSMYREDLLRHDTICPSDKGAWNLITEMLEQKRAFLQMRIMHPDARRIHIGADEAYSVGKDERCLRRLAVNLNSSVDRLKLEHITRISNYARNTLGFTEVLVWNDMFGDINADLLNEYKMGELVIPVIWGYAVDVTKLDYFPRDMFKRYSQVFPKMMFASAFKGANGQNESFCYIKRYLANQQSYVDLYRKETEDILNCQTTEQNLDIATINSEKSDKVIVPLEMMFTNCSFPGSEIYDAMANLHQNVAWKKQLSVDAEEMRKNVRLEVTDEF</sequence>
<keyword evidence="1" id="KW-1133">Transmembrane helix</keyword>
<dbReference type="AlphaFoldDB" id="A0A915PK95"/>
<evidence type="ECO:0000313" key="2">
    <source>
        <dbReference type="Proteomes" id="UP000887581"/>
    </source>
</evidence>
<reference evidence="3" key="1">
    <citation type="submission" date="2022-11" db="UniProtKB">
        <authorList>
            <consortium name="WormBaseParasite"/>
        </authorList>
    </citation>
    <scope>IDENTIFICATION</scope>
</reference>
<dbReference type="GO" id="GO:0015929">
    <property type="term" value="F:hexosaminidase activity"/>
    <property type="evidence" value="ECO:0007669"/>
    <property type="project" value="InterPro"/>
</dbReference>
<protein>
    <submittedName>
        <fullName evidence="3">Beta-N-acetylhexosaminidase</fullName>
    </submittedName>
</protein>
<dbReference type="InterPro" id="IPR017853">
    <property type="entry name" value="GH"/>
</dbReference>
<dbReference type="Gene3D" id="3.20.20.80">
    <property type="entry name" value="Glycosidases"/>
    <property type="match status" value="1"/>
</dbReference>
<feature type="transmembrane region" description="Helical" evidence="1">
    <location>
        <begin position="15"/>
        <end position="34"/>
    </location>
</feature>
<dbReference type="PANTHER" id="PTHR21040">
    <property type="entry name" value="BCDNA.GH04120"/>
    <property type="match status" value="1"/>
</dbReference>
<accession>A0A915PK95</accession>
<dbReference type="SUPFAM" id="SSF51445">
    <property type="entry name" value="(Trans)glycosidases"/>
    <property type="match status" value="1"/>
</dbReference>
<organism evidence="2 3">
    <name type="scientific">Setaria digitata</name>
    <dbReference type="NCBI Taxonomy" id="48799"/>
    <lineage>
        <taxon>Eukaryota</taxon>
        <taxon>Metazoa</taxon>
        <taxon>Ecdysozoa</taxon>
        <taxon>Nematoda</taxon>
        <taxon>Chromadorea</taxon>
        <taxon>Rhabditida</taxon>
        <taxon>Spirurina</taxon>
        <taxon>Spiruromorpha</taxon>
        <taxon>Filarioidea</taxon>
        <taxon>Setariidae</taxon>
        <taxon>Setaria</taxon>
    </lineage>
</organism>
<keyword evidence="1" id="KW-0812">Transmembrane</keyword>
<dbReference type="Proteomes" id="UP000887581">
    <property type="component" value="Unplaced"/>
</dbReference>
<evidence type="ECO:0000313" key="3">
    <source>
        <dbReference type="WBParaSite" id="sdigi.contig125.g4845.t1"/>
    </source>
</evidence>
<keyword evidence="2" id="KW-1185">Reference proteome</keyword>
<evidence type="ECO:0000256" key="1">
    <source>
        <dbReference type="SAM" id="Phobius"/>
    </source>
</evidence>
<dbReference type="WBParaSite" id="sdigi.contig125.g4845.t1">
    <property type="protein sequence ID" value="sdigi.contig125.g4845.t1"/>
    <property type="gene ID" value="sdigi.contig125.g4845"/>
</dbReference>